<dbReference type="SUPFAM" id="SSF47384">
    <property type="entry name" value="Homodimeric domain of signal transducing histidine kinase"/>
    <property type="match status" value="1"/>
</dbReference>
<dbReference type="SUPFAM" id="SSF55874">
    <property type="entry name" value="ATPase domain of HSP90 chaperone/DNA topoisomerase II/histidine kinase"/>
    <property type="match status" value="1"/>
</dbReference>
<dbReference type="SMART" id="SM00388">
    <property type="entry name" value="HisKA"/>
    <property type="match status" value="1"/>
</dbReference>
<name>A0A6H1WR86_9BACT</name>
<comment type="catalytic activity">
    <reaction evidence="1">
        <text>ATP + protein L-histidine = ADP + protein N-phospho-L-histidine.</text>
        <dbReference type="EC" id="2.7.13.3"/>
    </reaction>
</comment>
<dbReference type="CDD" id="cd00082">
    <property type="entry name" value="HisKA"/>
    <property type="match status" value="1"/>
</dbReference>
<accession>A0A6H1WR86</accession>
<dbReference type="InterPro" id="IPR050736">
    <property type="entry name" value="Sensor_HK_Regulatory"/>
</dbReference>
<dbReference type="InterPro" id="IPR021796">
    <property type="entry name" value="Tll0287-like_dom"/>
</dbReference>
<reference evidence="12 13" key="1">
    <citation type="submission" date="2019-08" db="EMBL/GenBank/DDBJ databases">
        <title>Complete genome sequence of Thermosulfurimonas marina SU872T, an anaerobic thermophilic chemolithoautotrophic bacterium isolated from a shallow marine hydrothermal vent.</title>
        <authorList>
            <person name="Allioux M."/>
            <person name="Jebbar M."/>
            <person name="Slobodkina G."/>
            <person name="Slobodkin A."/>
            <person name="Moalic Y."/>
            <person name="Frolova A."/>
            <person name="Shao Z."/>
            <person name="Alain K."/>
        </authorList>
    </citation>
    <scope>NUCLEOTIDE SEQUENCE [LARGE SCALE GENOMIC DNA]</scope>
    <source>
        <strain evidence="12 13">SU872</strain>
    </source>
</reference>
<dbReference type="Proteomes" id="UP000501253">
    <property type="component" value="Chromosome"/>
</dbReference>
<dbReference type="PRINTS" id="PR00344">
    <property type="entry name" value="BCTRLSENSOR"/>
</dbReference>
<evidence type="ECO:0000256" key="3">
    <source>
        <dbReference type="ARBA" id="ARBA00012438"/>
    </source>
</evidence>
<dbReference type="Gene3D" id="6.10.340.10">
    <property type="match status" value="1"/>
</dbReference>
<dbReference type="InterPro" id="IPR003661">
    <property type="entry name" value="HisK_dim/P_dom"/>
</dbReference>
<dbReference type="InterPro" id="IPR003660">
    <property type="entry name" value="HAMP_dom"/>
</dbReference>
<protein>
    <recommendedName>
        <fullName evidence="3">histidine kinase</fullName>
        <ecNumber evidence="3">2.7.13.3</ecNumber>
    </recommendedName>
</protein>
<evidence type="ECO:0000256" key="1">
    <source>
        <dbReference type="ARBA" id="ARBA00000085"/>
    </source>
</evidence>
<feature type="coiled-coil region" evidence="8">
    <location>
        <begin position="248"/>
        <end position="286"/>
    </location>
</feature>
<dbReference type="PANTHER" id="PTHR43711">
    <property type="entry name" value="TWO-COMPONENT HISTIDINE KINASE"/>
    <property type="match status" value="1"/>
</dbReference>
<dbReference type="EC" id="2.7.13.3" evidence="3"/>
<dbReference type="SMART" id="SM00304">
    <property type="entry name" value="HAMP"/>
    <property type="match status" value="1"/>
</dbReference>
<dbReference type="PANTHER" id="PTHR43711:SF1">
    <property type="entry name" value="HISTIDINE KINASE 1"/>
    <property type="match status" value="1"/>
</dbReference>
<evidence type="ECO:0000259" key="10">
    <source>
        <dbReference type="PROSITE" id="PS50109"/>
    </source>
</evidence>
<organism evidence="12 13">
    <name type="scientific">Thermosulfurimonas marina</name>
    <dbReference type="NCBI Taxonomy" id="2047767"/>
    <lineage>
        <taxon>Bacteria</taxon>
        <taxon>Pseudomonadati</taxon>
        <taxon>Thermodesulfobacteriota</taxon>
        <taxon>Thermodesulfobacteria</taxon>
        <taxon>Thermodesulfobacteriales</taxon>
        <taxon>Thermodesulfobacteriaceae</taxon>
        <taxon>Thermosulfurimonas</taxon>
    </lineage>
</organism>
<dbReference type="Pfam" id="PF00672">
    <property type="entry name" value="HAMP"/>
    <property type="match status" value="1"/>
</dbReference>
<evidence type="ECO:0000256" key="7">
    <source>
        <dbReference type="ARBA" id="ARBA00023012"/>
    </source>
</evidence>
<feature type="domain" description="HAMP" evidence="11">
    <location>
        <begin position="212"/>
        <end position="263"/>
    </location>
</feature>
<keyword evidence="4" id="KW-0597">Phosphoprotein</keyword>
<evidence type="ECO:0000256" key="8">
    <source>
        <dbReference type="SAM" id="Coils"/>
    </source>
</evidence>
<dbReference type="EMBL" id="CP042909">
    <property type="protein sequence ID" value="QJA05678.1"/>
    <property type="molecule type" value="Genomic_DNA"/>
</dbReference>
<evidence type="ECO:0000256" key="4">
    <source>
        <dbReference type="ARBA" id="ARBA00022553"/>
    </source>
</evidence>
<evidence type="ECO:0000256" key="2">
    <source>
        <dbReference type="ARBA" id="ARBA00004370"/>
    </source>
</evidence>
<dbReference type="GO" id="GO:0016020">
    <property type="term" value="C:membrane"/>
    <property type="evidence" value="ECO:0007669"/>
    <property type="project" value="UniProtKB-SubCell"/>
</dbReference>
<dbReference type="Pfam" id="PF02518">
    <property type="entry name" value="HATPase_c"/>
    <property type="match status" value="1"/>
</dbReference>
<sequence length="506" mass="57839">MGFPDLPCRGLACRIILGSLLALLIPFLGFMVFVHYDDQRWMERELRSQARAIYHFVTTTRQWIAWHGGIYIQDEEGRYRLVTPSHFVKDLLTFSKDKLPYHIKVAVKSPKNPAHAPDAFEKEALQALAQGKREYARLEEGLYRYAAPLTFKPECRSCHRELEVPSMAGCISLSLKTTSIEGYLKKRKRLLTLFFGLMFGAVALSLSFLLRKTVLVPLSKFKEATQRIWEGHFARVHLGSRDEWQALAQAFNAMSERLENHQKELEEQVAQATRELKEAYEKLKETDRFKSEFFSHISHDLKTPLSAIKGTLDFLLRQDPENAHLRIAEKNVHKLLRMIEGILDLTRLEHGQIEFQKTLVDLGSLVEEVSLAHQPLAWEKSLDFQWALPEHPLWVEADPDFLYRALANLLDNALKFSPEGSQVRVRVLSENGWAQVEIEDSGPGVEEAEKNQIFHKFYHKNSGGLGLGLAISYNVIQAHGGEIEVRKARVLPGSLFVVRLKLAHGN</sequence>
<dbReference type="Pfam" id="PF00512">
    <property type="entry name" value="HisKA"/>
    <property type="match status" value="1"/>
</dbReference>
<dbReference type="Gene3D" id="3.30.565.10">
    <property type="entry name" value="Histidine kinase-like ATPase, C-terminal domain"/>
    <property type="match status" value="1"/>
</dbReference>
<dbReference type="SUPFAM" id="SSF158472">
    <property type="entry name" value="HAMP domain-like"/>
    <property type="match status" value="1"/>
</dbReference>
<dbReference type="InterPro" id="IPR036890">
    <property type="entry name" value="HATPase_C_sf"/>
</dbReference>
<dbReference type="Pfam" id="PF11845">
    <property type="entry name" value="Tll0287-like"/>
    <property type="match status" value="1"/>
</dbReference>
<dbReference type="CDD" id="cd06225">
    <property type="entry name" value="HAMP"/>
    <property type="match status" value="1"/>
</dbReference>
<evidence type="ECO:0000256" key="6">
    <source>
        <dbReference type="ARBA" id="ARBA00022777"/>
    </source>
</evidence>
<dbReference type="InterPro" id="IPR005467">
    <property type="entry name" value="His_kinase_dom"/>
</dbReference>
<keyword evidence="13" id="KW-1185">Reference proteome</keyword>
<proteinExistence type="predicted"/>
<dbReference type="AlphaFoldDB" id="A0A6H1WR86"/>
<keyword evidence="9" id="KW-1133">Transmembrane helix</keyword>
<feature type="domain" description="Histidine kinase" evidence="10">
    <location>
        <begin position="296"/>
        <end position="504"/>
    </location>
</feature>
<keyword evidence="7" id="KW-0902">Two-component regulatory system</keyword>
<dbReference type="GO" id="GO:0000155">
    <property type="term" value="F:phosphorelay sensor kinase activity"/>
    <property type="evidence" value="ECO:0007669"/>
    <property type="project" value="InterPro"/>
</dbReference>
<keyword evidence="9" id="KW-0472">Membrane</keyword>
<dbReference type="InterPro" id="IPR003594">
    <property type="entry name" value="HATPase_dom"/>
</dbReference>
<dbReference type="RefSeq" id="WP_168719040.1">
    <property type="nucleotide sequence ID" value="NZ_CP042909.1"/>
</dbReference>
<keyword evidence="9" id="KW-0812">Transmembrane</keyword>
<dbReference type="Gene3D" id="1.10.287.130">
    <property type="match status" value="1"/>
</dbReference>
<dbReference type="KEGG" id="tmai:FVE67_02180"/>
<gene>
    <name evidence="12" type="ORF">FVE67_02180</name>
</gene>
<comment type="subcellular location">
    <subcellularLocation>
        <location evidence="2">Membrane</location>
    </subcellularLocation>
</comment>
<dbReference type="CDD" id="cd00075">
    <property type="entry name" value="HATPase"/>
    <property type="match status" value="1"/>
</dbReference>
<keyword evidence="8" id="KW-0175">Coiled coil</keyword>
<evidence type="ECO:0000256" key="9">
    <source>
        <dbReference type="SAM" id="Phobius"/>
    </source>
</evidence>
<keyword evidence="5" id="KW-0808">Transferase</keyword>
<keyword evidence="6" id="KW-0418">Kinase</keyword>
<dbReference type="InterPro" id="IPR036097">
    <property type="entry name" value="HisK_dim/P_sf"/>
</dbReference>
<feature type="transmembrane region" description="Helical" evidence="9">
    <location>
        <begin position="15"/>
        <end position="36"/>
    </location>
</feature>
<dbReference type="PROSITE" id="PS50885">
    <property type="entry name" value="HAMP"/>
    <property type="match status" value="1"/>
</dbReference>
<dbReference type="InterPro" id="IPR004358">
    <property type="entry name" value="Sig_transdc_His_kin-like_C"/>
</dbReference>
<dbReference type="PROSITE" id="PS50109">
    <property type="entry name" value="HIS_KIN"/>
    <property type="match status" value="1"/>
</dbReference>
<evidence type="ECO:0000256" key="5">
    <source>
        <dbReference type="ARBA" id="ARBA00022679"/>
    </source>
</evidence>
<evidence type="ECO:0000313" key="13">
    <source>
        <dbReference type="Proteomes" id="UP000501253"/>
    </source>
</evidence>
<dbReference type="SMART" id="SM00387">
    <property type="entry name" value="HATPase_c"/>
    <property type="match status" value="1"/>
</dbReference>
<feature type="transmembrane region" description="Helical" evidence="9">
    <location>
        <begin position="190"/>
        <end position="210"/>
    </location>
</feature>
<evidence type="ECO:0000259" key="11">
    <source>
        <dbReference type="PROSITE" id="PS50885"/>
    </source>
</evidence>
<evidence type="ECO:0000313" key="12">
    <source>
        <dbReference type="EMBL" id="QJA05678.1"/>
    </source>
</evidence>